<organism evidence="3 4">
    <name type="scientific">Triplophysa tibetana</name>
    <dbReference type="NCBI Taxonomy" id="1572043"/>
    <lineage>
        <taxon>Eukaryota</taxon>
        <taxon>Metazoa</taxon>
        <taxon>Chordata</taxon>
        <taxon>Craniata</taxon>
        <taxon>Vertebrata</taxon>
        <taxon>Euteleostomi</taxon>
        <taxon>Actinopterygii</taxon>
        <taxon>Neopterygii</taxon>
        <taxon>Teleostei</taxon>
        <taxon>Ostariophysi</taxon>
        <taxon>Cypriniformes</taxon>
        <taxon>Nemacheilidae</taxon>
        <taxon>Triplophysa</taxon>
    </lineage>
</organism>
<dbReference type="InterPro" id="IPR057465">
    <property type="entry name" value="CERK_PH"/>
</dbReference>
<accession>A0A5A9P0K4</accession>
<dbReference type="Pfam" id="PF19280">
    <property type="entry name" value="CERK_C"/>
    <property type="match status" value="1"/>
</dbReference>
<dbReference type="GO" id="GO:0001727">
    <property type="term" value="F:lipid kinase activity"/>
    <property type="evidence" value="ECO:0007669"/>
    <property type="project" value="TreeGrafter"/>
</dbReference>
<dbReference type="PROSITE" id="PS50146">
    <property type="entry name" value="DAGK"/>
    <property type="match status" value="1"/>
</dbReference>
<keyword evidence="3" id="KW-0418">Kinase</keyword>
<name>A0A5A9P0K4_9TELE</name>
<dbReference type="EMBL" id="SOYY01000010">
    <property type="protein sequence ID" value="KAA0715503.1"/>
    <property type="molecule type" value="Genomic_DNA"/>
</dbReference>
<dbReference type="PANTHER" id="PTHR12358">
    <property type="entry name" value="SPHINGOSINE KINASE"/>
    <property type="match status" value="1"/>
</dbReference>
<proteinExistence type="predicted"/>
<dbReference type="GO" id="GO:0006665">
    <property type="term" value="P:sphingolipid metabolic process"/>
    <property type="evidence" value="ECO:0007669"/>
    <property type="project" value="TreeGrafter"/>
</dbReference>
<dbReference type="Proteomes" id="UP000324632">
    <property type="component" value="Chromosome 10"/>
</dbReference>
<feature type="region of interest" description="Disordered" evidence="1">
    <location>
        <begin position="214"/>
        <end position="262"/>
    </location>
</feature>
<evidence type="ECO:0000259" key="2">
    <source>
        <dbReference type="PROSITE" id="PS50146"/>
    </source>
</evidence>
<dbReference type="Pfam" id="PF25382">
    <property type="entry name" value="PH_CERK"/>
    <property type="match status" value="1"/>
</dbReference>
<dbReference type="InterPro" id="IPR045363">
    <property type="entry name" value="CERK_C"/>
</dbReference>
<dbReference type="InterPro" id="IPR001206">
    <property type="entry name" value="Diacylglycerol_kinase_cat_dom"/>
</dbReference>
<evidence type="ECO:0000313" key="3">
    <source>
        <dbReference type="EMBL" id="KAA0715503.1"/>
    </source>
</evidence>
<feature type="region of interest" description="Disordered" evidence="1">
    <location>
        <begin position="1"/>
        <end position="69"/>
    </location>
</feature>
<dbReference type="InterPro" id="IPR017438">
    <property type="entry name" value="ATP-NAD_kinase_N"/>
</dbReference>
<evidence type="ECO:0000256" key="1">
    <source>
        <dbReference type="SAM" id="MobiDB-lite"/>
    </source>
</evidence>
<comment type="caution">
    <text evidence="3">The sequence shown here is derived from an EMBL/GenBank/DDBJ whole genome shotgun (WGS) entry which is preliminary data.</text>
</comment>
<dbReference type="PANTHER" id="PTHR12358:SF26">
    <property type="entry name" value="CERAMIDE KINASE-LIKE PROTEIN"/>
    <property type="match status" value="1"/>
</dbReference>
<dbReference type="SUPFAM" id="SSF111331">
    <property type="entry name" value="NAD kinase/diacylglycerol kinase-like"/>
    <property type="match status" value="2"/>
</dbReference>
<reference evidence="3 4" key="1">
    <citation type="journal article" date="2019" name="Mol. Ecol. Resour.">
        <title>Chromosome-level genome assembly of Triplophysa tibetana, a fish adapted to the harsh high-altitude environment of the Tibetan Plateau.</title>
        <authorList>
            <person name="Yang X."/>
            <person name="Liu H."/>
            <person name="Ma Z."/>
            <person name="Zou Y."/>
            <person name="Zou M."/>
            <person name="Mao Y."/>
            <person name="Li X."/>
            <person name="Wang H."/>
            <person name="Chen T."/>
            <person name="Wang W."/>
            <person name="Yang R."/>
        </authorList>
    </citation>
    <scope>NUCLEOTIDE SEQUENCE [LARGE SCALE GENOMIC DNA]</scope>
    <source>
        <strain evidence="3">TTIB1903HZAU</strain>
        <tissue evidence="3">Muscle</tissue>
    </source>
</reference>
<keyword evidence="4" id="KW-1185">Reference proteome</keyword>
<keyword evidence="3" id="KW-0808">Transferase</keyword>
<dbReference type="Gene3D" id="2.60.200.40">
    <property type="match status" value="1"/>
</dbReference>
<feature type="compositionally biased region" description="Polar residues" evidence="1">
    <location>
        <begin position="247"/>
        <end position="258"/>
    </location>
</feature>
<protein>
    <submittedName>
        <fullName evidence="3">Ceramide kinase-like protein</fullName>
    </submittedName>
</protein>
<gene>
    <name evidence="3" type="ORF">E1301_Tti010119</name>
</gene>
<dbReference type="GO" id="GO:0016020">
    <property type="term" value="C:membrane"/>
    <property type="evidence" value="ECO:0007669"/>
    <property type="project" value="GOC"/>
</dbReference>
<dbReference type="InterPro" id="IPR050187">
    <property type="entry name" value="Lipid_Phosphate_FormReg"/>
</dbReference>
<feature type="domain" description="DAGKc" evidence="2">
    <location>
        <begin position="311"/>
        <end position="420"/>
    </location>
</feature>
<dbReference type="AlphaFoldDB" id="A0A5A9P0K4"/>
<evidence type="ECO:0000313" key="4">
    <source>
        <dbReference type="Proteomes" id="UP000324632"/>
    </source>
</evidence>
<dbReference type="InterPro" id="IPR016064">
    <property type="entry name" value="NAD/diacylglycerol_kinase_sf"/>
</dbReference>
<dbReference type="Pfam" id="PF00781">
    <property type="entry name" value="DAGK_cat"/>
    <property type="match status" value="1"/>
</dbReference>
<sequence>MFESPRKSTNVLHAWSESQEELHETQPVSPPGTEKCVKVKKKKRKQQRGEIRSVSSPQLPSDDGLCADGDRAQKETKYKADEAIVRGIFQIGKKSHDVVLTAKRVTWTPIEPETPTAERDVMKQEEYVELQDVFAVKVKRRRSAGQQTGGTLLGITLFHCKKKGLKLKDHTIHLNNLSVDHCEIWFKTLKEILNGGVRGGLARGGVGCKDLLDQTGGTAASVPPPAPAPTQTPTSQRWGPREPQGGTWDQHQSRNLLSRSKIPSAPPRRILHLLARTCRVYLNRDLGHPLELLRCDVSRVSGGGQAEGFRQRPKSLKVFVNPNSHKKEAHKIYLDEVAPLFKLADIQADVTITERKGHALSILKDCCLDDYDGVVCVGGDGSVAEVAHGLLLRAQMDAGRDTDSIFTPVQAALPLGIIPAELTSLRCQAPGKRTGEQDRGERRSMEALQHCAHSKLTVPRSRFLFISAQSPGSIRKQFPVTDGEGQKNATLPLPFLCTGHRQAVDVCSFRSMGRLVRFGFSAMFGFGGRTLALAERHRWMPPSQRREFALIKTLANLKPEDCELSFITSGRTEDQRLAKEHVLRDERNRDEDSIFEDGSWQTRQGLYLNISIMAIPCLCSMAPRGLAPNTRLNNGSMALITVGDTSRSEFIKHLKRYSSTSNQFSFSFIETHTVRAVRLRPRSQGSWAEDITEEHEECDSKRTPIISSEGTYPWNIDGDLLEVPSEILISTDIEQQPPLLRFHGSQQKHALRTHFSIWRLPANF</sequence>
<dbReference type="Gene3D" id="3.40.50.10330">
    <property type="entry name" value="Probable inorganic polyphosphate/atp-NAD kinase, domain 1"/>
    <property type="match status" value="1"/>
</dbReference>